<dbReference type="AlphaFoldDB" id="A0A2R6RKX0"/>
<dbReference type="PANTHER" id="PTHR31923">
    <property type="entry name" value="BSD DOMAIN-CONTAINING PROTEIN"/>
    <property type="match status" value="1"/>
</dbReference>
<keyword evidence="4" id="KW-1185">Reference proteome</keyword>
<dbReference type="OMA" id="MSISQRE"/>
<dbReference type="Pfam" id="PF03909">
    <property type="entry name" value="BSD"/>
    <property type="match status" value="1"/>
</dbReference>
<dbReference type="InterPro" id="IPR005607">
    <property type="entry name" value="BSD_dom"/>
</dbReference>
<dbReference type="Gramene" id="PSS30676">
    <property type="protein sequence ID" value="PSS30676"/>
    <property type="gene ID" value="CEY00_Acc05961"/>
</dbReference>
<dbReference type="PANTHER" id="PTHR31923:SF4">
    <property type="entry name" value="BSD DOMAIN-CONTAINING PROTEIN"/>
    <property type="match status" value="1"/>
</dbReference>
<reference evidence="3 4" key="1">
    <citation type="submission" date="2017-07" db="EMBL/GenBank/DDBJ databases">
        <title>An improved, manually edited Actinidia chinensis var. chinensis (kiwifruit) genome highlights the challenges associated with draft genomes and gene prediction in plants.</title>
        <authorList>
            <person name="Pilkington S."/>
            <person name="Crowhurst R."/>
            <person name="Hilario E."/>
            <person name="Nardozza S."/>
            <person name="Fraser L."/>
            <person name="Peng Y."/>
            <person name="Gunaseelan K."/>
            <person name="Simpson R."/>
            <person name="Tahir J."/>
            <person name="Deroles S."/>
            <person name="Templeton K."/>
            <person name="Luo Z."/>
            <person name="Davy M."/>
            <person name="Cheng C."/>
            <person name="Mcneilage M."/>
            <person name="Scaglione D."/>
            <person name="Liu Y."/>
            <person name="Zhang Q."/>
            <person name="Datson P."/>
            <person name="De Silva N."/>
            <person name="Gardiner S."/>
            <person name="Bassett H."/>
            <person name="Chagne D."/>
            <person name="Mccallum J."/>
            <person name="Dzierzon H."/>
            <person name="Deng C."/>
            <person name="Wang Y.-Y."/>
            <person name="Barron N."/>
            <person name="Manako K."/>
            <person name="Bowen J."/>
            <person name="Foster T."/>
            <person name="Erridge Z."/>
            <person name="Tiffin H."/>
            <person name="Waite C."/>
            <person name="Davies K."/>
            <person name="Grierson E."/>
            <person name="Laing W."/>
            <person name="Kirk R."/>
            <person name="Chen X."/>
            <person name="Wood M."/>
            <person name="Montefiori M."/>
            <person name="Brummell D."/>
            <person name="Schwinn K."/>
            <person name="Catanach A."/>
            <person name="Fullerton C."/>
            <person name="Li D."/>
            <person name="Meiyalaghan S."/>
            <person name="Nieuwenhuizen N."/>
            <person name="Read N."/>
            <person name="Prakash R."/>
            <person name="Hunter D."/>
            <person name="Zhang H."/>
            <person name="Mckenzie M."/>
            <person name="Knabel M."/>
            <person name="Harris A."/>
            <person name="Allan A."/>
            <person name="Chen A."/>
            <person name="Janssen B."/>
            <person name="Plunkett B."/>
            <person name="Dwamena C."/>
            <person name="Voogd C."/>
            <person name="Leif D."/>
            <person name="Lafferty D."/>
            <person name="Souleyre E."/>
            <person name="Varkonyi-Gasic E."/>
            <person name="Gambi F."/>
            <person name="Hanley J."/>
            <person name="Yao J.-L."/>
            <person name="Cheung J."/>
            <person name="David K."/>
            <person name="Warren B."/>
            <person name="Marsh K."/>
            <person name="Snowden K."/>
            <person name="Lin-Wang K."/>
            <person name="Brian L."/>
            <person name="Martinez-Sanchez M."/>
            <person name="Wang M."/>
            <person name="Ileperuma N."/>
            <person name="Macnee N."/>
            <person name="Campin R."/>
            <person name="Mcatee P."/>
            <person name="Drummond R."/>
            <person name="Espley R."/>
            <person name="Ireland H."/>
            <person name="Wu R."/>
            <person name="Atkinson R."/>
            <person name="Karunairetnam S."/>
            <person name="Bulley S."/>
            <person name="Chunkath S."/>
            <person name="Hanley Z."/>
            <person name="Storey R."/>
            <person name="Thrimawithana A."/>
            <person name="Thomson S."/>
            <person name="David C."/>
            <person name="Testolin R."/>
        </authorList>
    </citation>
    <scope>NUCLEOTIDE SEQUENCE [LARGE SCALE GENOMIC DNA]</scope>
    <source>
        <strain evidence="4">cv. Red5</strain>
        <tissue evidence="3">Young leaf</tissue>
    </source>
</reference>
<protein>
    <submittedName>
        <fullName evidence="3">Glycine--tRNA ligase beta subunit like</fullName>
    </submittedName>
</protein>
<dbReference type="InterPro" id="IPR035925">
    <property type="entry name" value="BSD_dom_sf"/>
</dbReference>
<feature type="compositionally biased region" description="Pro residues" evidence="1">
    <location>
        <begin position="72"/>
        <end position="85"/>
    </location>
</feature>
<dbReference type="OrthoDB" id="2021158at2759"/>
<name>A0A2R6RKX0_ACTCC</name>
<dbReference type="SUPFAM" id="SSF140383">
    <property type="entry name" value="BSD domain-like"/>
    <property type="match status" value="1"/>
</dbReference>
<evidence type="ECO:0000313" key="3">
    <source>
        <dbReference type="EMBL" id="PSS30676.1"/>
    </source>
</evidence>
<reference evidence="4" key="2">
    <citation type="journal article" date="2018" name="BMC Genomics">
        <title>A manually annotated Actinidia chinensis var. chinensis (kiwifruit) genome highlights the challenges associated with draft genomes and gene prediction in plants.</title>
        <authorList>
            <person name="Pilkington S.M."/>
            <person name="Crowhurst R."/>
            <person name="Hilario E."/>
            <person name="Nardozza S."/>
            <person name="Fraser L."/>
            <person name="Peng Y."/>
            <person name="Gunaseelan K."/>
            <person name="Simpson R."/>
            <person name="Tahir J."/>
            <person name="Deroles S.C."/>
            <person name="Templeton K."/>
            <person name="Luo Z."/>
            <person name="Davy M."/>
            <person name="Cheng C."/>
            <person name="McNeilage M."/>
            <person name="Scaglione D."/>
            <person name="Liu Y."/>
            <person name="Zhang Q."/>
            <person name="Datson P."/>
            <person name="De Silva N."/>
            <person name="Gardiner S.E."/>
            <person name="Bassett H."/>
            <person name="Chagne D."/>
            <person name="McCallum J."/>
            <person name="Dzierzon H."/>
            <person name="Deng C."/>
            <person name="Wang Y.Y."/>
            <person name="Barron L."/>
            <person name="Manako K."/>
            <person name="Bowen J."/>
            <person name="Foster T.M."/>
            <person name="Erridge Z.A."/>
            <person name="Tiffin H."/>
            <person name="Waite C.N."/>
            <person name="Davies K.M."/>
            <person name="Grierson E.P."/>
            <person name="Laing W.A."/>
            <person name="Kirk R."/>
            <person name="Chen X."/>
            <person name="Wood M."/>
            <person name="Montefiori M."/>
            <person name="Brummell D.A."/>
            <person name="Schwinn K.E."/>
            <person name="Catanach A."/>
            <person name="Fullerton C."/>
            <person name="Li D."/>
            <person name="Meiyalaghan S."/>
            <person name="Nieuwenhuizen N."/>
            <person name="Read N."/>
            <person name="Prakash R."/>
            <person name="Hunter D."/>
            <person name="Zhang H."/>
            <person name="McKenzie M."/>
            <person name="Knabel M."/>
            <person name="Harris A."/>
            <person name="Allan A.C."/>
            <person name="Gleave A."/>
            <person name="Chen A."/>
            <person name="Janssen B.J."/>
            <person name="Plunkett B."/>
            <person name="Ampomah-Dwamena C."/>
            <person name="Voogd C."/>
            <person name="Leif D."/>
            <person name="Lafferty D."/>
            <person name="Souleyre E.J.F."/>
            <person name="Varkonyi-Gasic E."/>
            <person name="Gambi F."/>
            <person name="Hanley J."/>
            <person name="Yao J.L."/>
            <person name="Cheung J."/>
            <person name="David K.M."/>
            <person name="Warren B."/>
            <person name="Marsh K."/>
            <person name="Snowden K.C."/>
            <person name="Lin-Wang K."/>
            <person name="Brian L."/>
            <person name="Martinez-Sanchez M."/>
            <person name="Wang M."/>
            <person name="Ileperuma N."/>
            <person name="Macnee N."/>
            <person name="Campin R."/>
            <person name="McAtee P."/>
            <person name="Drummond R.S.M."/>
            <person name="Espley R.V."/>
            <person name="Ireland H.S."/>
            <person name="Wu R."/>
            <person name="Atkinson R.G."/>
            <person name="Karunairetnam S."/>
            <person name="Bulley S."/>
            <person name="Chunkath S."/>
            <person name="Hanley Z."/>
            <person name="Storey R."/>
            <person name="Thrimawithana A.H."/>
            <person name="Thomson S."/>
            <person name="David C."/>
            <person name="Testolin R."/>
            <person name="Huang H."/>
            <person name="Hellens R.P."/>
            <person name="Schaffer R.J."/>
        </authorList>
    </citation>
    <scope>NUCLEOTIDE SEQUENCE [LARGE SCALE GENOMIC DNA]</scope>
    <source>
        <strain evidence="4">cv. Red5</strain>
    </source>
</reference>
<feature type="region of interest" description="Disordered" evidence="1">
    <location>
        <begin position="1"/>
        <end position="49"/>
    </location>
</feature>
<feature type="domain" description="BSD" evidence="2">
    <location>
        <begin position="200"/>
        <end position="231"/>
    </location>
</feature>
<dbReference type="InParanoid" id="A0A2R6RKX0"/>
<dbReference type="Proteomes" id="UP000241394">
    <property type="component" value="Chromosome LG5"/>
</dbReference>
<dbReference type="SMART" id="SM00751">
    <property type="entry name" value="BSD"/>
    <property type="match status" value="1"/>
</dbReference>
<evidence type="ECO:0000256" key="1">
    <source>
        <dbReference type="SAM" id="MobiDB-lite"/>
    </source>
</evidence>
<dbReference type="GO" id="GO:0016874">
    <property type="term" value="F:ligase activity"/>
    <property type="evidence" value="ECO:0007669"/>
    <property type="project" value="UniProtKB-KW"/>
</dbReference>
<comment type="caution">
    <text evidence="3">The sequence shown here is derived from an EMBL/GenBank/DDBJ whole genome shotgun (WGS) entry which is preliminary data.</text>
</comment>
<dbReference type="EMBL" id="NKQK01000005">
    <property type="protein sequence ID" value="PSS30676.1"/>
    <property type="molecule type" value="Genomic_DNA"/>
</dbReference>
<feature type="region of interest" description="Disordered" evidence="1">
    <location>
        <begin position="70"/>
        <end position="97"/>
    </location>
</feature>
<gene>
    <name evidence="3" type="ORF">CEY00_Acc05961</name>
</gene>
<evidence type="ECO:0000313" key="4">
    <source>
        <dbReference type="Proteomes" id="UP000241394"/>
    </source>
</evidence>
<accession>A0A2R6RKX0</accession>
<sequence>MSWLARSITNTIRLDDDNNGDEIPINMNPNDVQDHQSDPSSPSAPERGIKDDFADITQTLTGQFWGVASFLDPPPQSDPSTPPQVPDSSNPEAPDAAGIAGIRSDVAEIGGRFRSGISKLSSNVAVSEFTKIASSFLQLGSEEEDAVGVTEEVVAFVRDIARHPQTWLDFPLVNDDDEDDEFDMSYAQQAHDLADEHLAPRLAALRIELCPGYMSEGCFWEIYFVLLHPKMLNFCQHPSSVSSPQTNLGD</sequence>
<organism evidence="3 4">
    <name type="scientific">Actinidia chinensis var. chinensis</name>
    <name type="common">Chinese soft-hair kiwi</name>
    <dbReference type="NCBI Taxonomy" id="1590841"/>
    <lineage>
        <taxon>Eukaryota</taxon>
        <taxon>Viridiplantae</taxon>
        <taxon>Streptophyta</taxon>
        <taxon>Embryophyta</taxon>
        <taxon>Tracheophyta</taxon>
        <taxon>Spermatophyta</taxon>
        <taxon>Magnoliopsida</taxon>
        <taxon>eudicotyledons</taxon>
        <taxon>Gunneridae</taxon>
        <taxon>Pentapetalae</taxon>
        <taxon>asterids</taxon>
        <taxon>Ericales</taxon>
        <taxon>Actinidiaceae</taxon>
        <taxon>Actinidia</taxon>
    </lineage>
</organism>
<proteinExistence type="predicted"/>
<keyword evidence="3" id="KW-0436">Ligase</keyword>
<evidence type="ECO:0000259" key="2">
    <source>
        <dbReference type="PROSITE" id="PS50858"/>
    </source>
</evidence>
<dbReference type="PROSITE" id="PS50858">
    <property type="entry name" value="BSD"/>
    <property type="match status" value="1"/>
</dbReference>
<dbReference type="Gene3D" id="1.10.3970.10">
    <property type="entry name" value="BSD domain"/>
    <property type="match status" value="1"/>
</dbReference>